<evidence type="ECO:0000313" key="1">
    <source>
        <dbReference type="EMBL" id="MBB3725326.1"/>
    </source>
</evidence>
<accession>A0A7W5UVB8</accession>
<dbReference type="GeneID" id="95396276"/>
<gene>
    <name evidence="1" type="ORF">FHR33_001186</name>
</gene>
<reference evidence="1 2" key="1">
    <citation type="submission" date="2020-08" db="EMBL/GenBank/DDBJ databases">
        <title>Sequencing the genomes of 1000 actinobacteria strains.</title>
        <authorList>
            <person name="Klenk H.-P."/>
        </authorList>
    </citation>
    <scope>NUCLEOTIDE SEQUENCE [LARGE SCALE GENOMIC DNA]</scope>
    <source>
        <strain evidence="1 2">DSM 44320</strain>
    </source>
</reference>
<dbReference type="RefSeq" id="WP_281388146.1">
    <property type="nucleotide sequence ID" value="NZ_BAAAXX010000047.1"/>
</dbReference>
<organism evidence="1 2">
    <name type="scientific">Nonomuraea dietziae</name>
    <dbReference type="NCBI Taxonomy" id="65515"/>
    <lineage>
        <taxon>Bacteria</taxon>
        <taxon>Bacillati</taxon>
        <taxon>Actinomycetota</taxon>
        <taxon>Actinomycetes</taxon>
        <taxon>Streptosporangiales</taxon>
        <taxon>Streptosporangiaceae</taxon>
        <taxon>Nonomuraea</taxon>
    </lineage>
</organism>
<keyword evidence="2" id="KW-1185">Reference proteome</keyword>
<dbReference type="Proteomes" id="UP000579945">
    <property type="component" value="Unassembled WGS sequence"/>
</dbReference>
<protein>
    <submittedName>
        <fullName evidence="1">Uncharacterized protein</fullName>
    </submittedName>
</protein>
<name>A0A7W5UVB8_9ACTN</name>
<comment type="caution">
    <text evidence="1">The sequence shown here is derived from an EMBL/GenBank/DDBJ whole genome shotgun (WGS) entry which is preliminary data.</text>
</comment>
<dbReference type="EMBL" id="JACIBV010000001">
    <property type="protein sequence ID" value="MBB3725326.1"/>
    <property type="molecule type" value="Genomic_DNA"/>
</dbReference>
<proteinExistence type="predicted"/>
<dbReference type="AlphaFoldDB" id="A0A7W5UVB8"/>
<evidence type="ECO:0000313" key="2">
    <source>
        <dbReference type="Proteomes" id="UP000579945"/>
    </source>
</evidence>
<sequence>MSVERLHHLDYPAYTTGQAAQVLGLEAVSEAVAPDPAEDRPRRS</sequence>